<sequence length="89" mass="10443">MDKEFDNKRILNEQFNRSAFGDKYKLNTQRNKEYDFPFIINGSNICQDSDPPLLVIMVPSVHTRIDLRTAIRETWGRAANPGVWPRMDE</sequence>
<dbReference type="Proteomes" id="UP001164746">
    <property type="component" value="Chromosome 12"/>
</dbReference>
<dbReference type="EMBL" id="CP111023">
    <property type="protein sequence ID" value="WAR22366.1"/>
    <property type="molecule type" value="Genomic_DNA"/>
</dbReference>
<gene>
    <name evidence="1" type="ORF">MAR_016340</name>
</gene>
<evidence type="ECO:0000313" key="2">
    <source>
        <dbReference type="Proteomes" id="UP001164746"/>
    </source>
</evidence>
<evidence type="ECO:0008006" key="3">
    <source>
        <dbReference type="Google" id="ProtNLM"/>
    </source>
</evidence>
<name>A0ABY7FN63_MYAAR</name>
<reference evidence="1" key="1">
    <citation type="submission" date="2022-11" db="EMBL/GenBank/DDBJ databases">
        <title>Centuries of genome instability and evolution in soft-shell clam transmissible cancer (bioRxiv).</title>
        <authorList>
            <person name="Hart S.F.M."/>
            <person name="Yonemitsu M.A."/>
            <person name="Giersch R.M."/>
            <person name="Beal B.F."/>
            <person name="Arriagada G."/>
            <person name="Davis B.W."/>
            <person name="Ostrander E.A."/>
            <person name="Goff S.P."/>
            <person name="Metzger M.J."/>
        </authorList>
    </citation>
    <scope>NUCLEOTIDE SEQUENCE</scope>
    <source>
        <strain evidence="1">MELC-2E11</strain>
        <tissue evidence="1">Siphon/mantle</tissue>
    </source>
</reference>
<organism evidence="1 2">
    <name type="scientific">Mya arenaria</name>
    <name type="common">Soft-shell clam</name>
    <dbReference type="NCBI Taxonomy" id="6604"/>
    <lineage>
        <taxon>Eukaryota</taxon>
        <taxon>Metazoa</taxon>
        <taxon>Spiralia</taxon>
        <taxon>Lophotrochozoa</taxon>
        <taxon>Mollusca</taxon>
        <taxon>Bivalvia</taxon>
        <taxon>Autobranchia</taxon>
        <taxon>Heteroconchia</taxon>
        <taxon>Euheterodonta</taxon>
        <taxon>Imparidentia</taxon>
        <taxon>Neoheterodontei</taxon>
        <taxon>Myida</taxon>
        <taxon>Myoidea</taxon>
        <taxon>Myidae</taxon>
        <taxon>Mya</taxon>
    </lineage>
</organism>
<accession>A0ABY7FN63</accession>
<evidence type="ECO:0000313" key="1">
    <source>
        <dbReference type="EMBL" id="WAR22366.1"/>
    </source>
</evidence>
<keyword evidence="2" id="KW-1185">Reference proteome</keyword>
<proteinExistence type="predicted"/>
<protein>
    <recommendedName>
        <fullName evidence="3">Hexosyltransferase</fullName>
    </recommendedName>
</protein>